<dbReference type="InParanoid" id="A0A409YGA7"/>
<evidence type="ECO:0000313" key="3">
    <source>
        <dbReference type="EMBL" id="PPR02057.1"/>
    </source>
</evidence>
<dbReference type="EMBL" id="NHTK01001192">
    <property type="protein sequence ID" value="PPR02057.1"/>
    <property type="molecule type" value="Genomic_DNA"/>
</dbReference>
<reference evidence="3 4" key="1">
    <citation type="journal article" date="2018" name="Evol. Lett.">
        <title>Horizontal gene cluster transfer increased hallucinogenic mushroom diversity.</title>
        <authorList>
            <person name="Reynolds H.T."/>
            <person name="Vijayakumar V."/>
            <person name="Gluck-Thaler E."/>
            <person name="Korotkin H.B."/>
            <person name="Matheny P.B."/>
            <person name="Slot J.C."/>
        </authorList>
    </citation>
    <scope>NUCLEOTIDE SEQUENCE [LARGE SCALE GENOMIC DNA]</scope>
    <source>
        <strain evidence="3 4">2629</strain>
    </source>
</reference>
<feature type="region of interest" description="Disordered" evidence="1">
    <location>
        <begin position="898"/>
        <end position="930"/>
    </location>
</feature>
<feature type="compositionally biased region" description="Low complexity" evidence="1">
    <location>
        <begin position="910"/>
        <end position="925"/>
    </location>
</feature>
<keyword evidence="2" id="KW-0472">Membrane</keyword>
<feature type="transmembrane region" description="Helical" evidence="2">
    <location>
        <begin position="474"/>
        <end position="493"/>
    </location>
</feature>
<protein>
    <submittedName>
        <fullName evidence="3">Uncharacterized protein</fullName>
    </submittedName>
</protein>
<dbReference type="STRING" id="181874.A0A409YGA7"/>
<dbReference type="OrthoDB" id="66726at2759"/>
<feature type="region of interest" description="Disordered" evidence="1">
    <location>
        <begin position="702"/>
        <end position="723"/>
    </location>
</feature>
<proteinExistence type="predicted"/>
<gene>
    <name evidence="3" type="ORF">CVT24_011156</name>
</gene>
<sequence length="1045" mass="115422">MATVGVVADVAPEPAFASFPPSITSYNITLNLTTILSLIPGSGLFARFRKGIMHQQTVFGVNMNGDDSLSHASESLTSLGEWTTASMSMFEEATASAEAAPAAAAQTAQVPSPWGFFTSGYMIGLFIMAILLHRMQNIVLPSRQPIRRQRHAFRSPPTFAMPFHQRFILRRLYNAVLPLDFSKTSTRLALHLPSIYALSKMLLVWFLLVLQTCEVFPLAPRIQSLLSTDNPWSALVLGPLVSGVEWLERWCIQKDMAQICWSTFCAVCAAFLVEGFIKALNGIGSGFPIGTVNPNTSPFNLIGYAFLLHVYSSPLSHSFHPADGLPSRPDKHTIISITIPLLQQTIFHILSVSKRLSTHRLFPTALTSFLSLVHFHGTIFKLFTGRISDPLTISTASPSHTTAPPFKAEPLTSFTCASSASAAGKIASTVVATAASAASPIPTSVRNGGSMSSSPFNMPNYPLLNLIPNVFETFLIGTILLTVVLNVVVQLLVRGRVERIFSGLNASSGSDEDTQDESPSNPGLWSRVRSFLMSLPLHEDFGVLLLRLGTASLEATGLRGWGNEVAPIRMPIGHMRRLHTAARLFERQETAPEYGTVRMGRVAVGDVQPGYRYEPTDDNSRRIIAIPQYQFGENGQIIRARQSSAVATGPYLSSFASGTSIRRTPVQTTGFMNEVRTIEVGGEGSDNPPSDYDSSEVYDDPARRARRTAMRRAGRGSRQATRRAGGPWRRWLRALWPFVLALWGVARGLMRWFIYTLLERARRAGRGNADRPNHGALVVPSDVGAGQSRDDNKVPAGRSRSVGAWGAQLELMDDEMREVRRKMEEKEVYMKFLRGEDISDDEEYRDEDLQEEEDDDGEDDGTGDEEEGEGDDVMEYENGEEEAFRLFTDILRHGAEETWREGSVPLDNAPSTPSSSRVKSSPRSSNGDVSNGEMVLAHLMHSYSPPNQSQFSSPGPLTRKRWNALVDSTSGARNSRTTDVIPRHRRPQPDYVFESISDTEEPLDLGHPKVVARSMCVICMGSARDIICWPCRYVVCFYFCRDFHD</sequence>
<feature type="compositionally biased region" description="Basic residues" evidence="1">
    <location>
        <begin position="704"/>
        <end position="715"/>
    </location>
</feature>
<feature type="transmembrane region" description="Helical" evidence="2">
    <location>
        <begin position="114"/>
        <end position="133"/>
    </location>
</feature>
<dbReference type="AlphaFoldDB" id="A0A409YGA7"/>
<feature type="region of interest" description="Disordered" evidence="1">
    <location>
        <begin position="840"/>
        <end position="875"/>
    </location>
</feature>
<evidence type="ECO:0000313" key="4">
    <source>
        <dbReference type="Proteomes" id="UP000284842"/>
    </source>
</evidence>
<dbReference type="Proteomes" id="UP000284842">
    <property type="component" value="Unassembled WGS sequence"/>
</dbReference>
<comment type="caution">
    <text evidence="3">The sequence shown here is derived from an EMBL/GenBank/DDBJ whole genome shotgun (WGS) entry which is preliminary data.</text>
</comment>
<evidence type="ECO:0000256" key="1">
    <source>
        <dbReference type="SAM" id="MobiDB-lite"/>
    </source>
</evidence>
<name>A0A409YGA7_9AGAR</name>
<keyword evidence="2" id="KW-0812">Transmembrane</keyword>
<keyword evidence="2" id="KW-1133">Transmembrane helix</keyword>
<accession>A0A409YGA7</accession>
<feature type="transmembrane region" description="Helical" evidence="2">
    <location>
        <begin position="731"/>
        <end position="754"/>
    </location>
</feature>
<keyword evidence="4" id="KW-1185">Reference proteome</keyword>
<evidence type="ECO:0000256" key="2">
    <source>
        <dbReference type="SAM" id="Phobius"/>
    </source>
</evidence>
<organism evidence="3 4">
    <name type="scientific">Panaeolus cyanescens</name>
    <dbReference type="NCBI Taxonomy" id="181874"/>
    <lineage>
        <taxon>Eukaryota</taxon>
        <taxon>Fungi</taxon>
        <taxon>Dikarya</taxon>
        <taxon>Basidiomycota</taxon>
        <taxon>Agaricomycotina</taxon>
        <taxon>Agaricomycetes</taxon>
        <taxon>Agaricomycetidae</taxon>
        <taxon>Agaricales</taxon>
        <taxon>Agaricineae</taxon>
        <taxon>Galeropsidaceae</taxon>
        <taxon>Panaeolus</taxon>
    </lineage>
</organism>
<feature type="region of interest" description="Disordered" evidence="1">
    <location>
        <begin position="765"/>
        <end position="799"/>
    </location>
</feature>